<evidence type="ECO:0000313" key="4">
    <source>
        <dbReference type="EMBL" id="TDR52624.1"/>
    </source>
</evidence>
<dbReference type="Proteomes" id="UP000295558">
    <property type="component" value="Unassembled WGS sequence"/>
</dbReference>
<evidence type="ECO:0000313" key="5">
    <source>
        <dbReference type="Proteomes" id="UP000295558"/>
    </source>
</evidence>
<keyword evidence="2" id="KW-0472">Membrane</keyword>
<keyword evidence="2" id="KW-0812">Transmembrane</keyword>
<protein>
    <submittedName>
        <fullName evidence="4">Lipopolysaccharide/colanic/teichoic acid biosynthesis glycosyltransferase</fullName>
    </submittedName>
</protein>
<dbReference type="AlphaFoldDB" id="A0A4R6ZKL8"/>
<sequence>MQYIQIKRITDFIVALLALGILIVPICFIYIVVKVGIGGSAFFRQKRVGKDECIFTIYKFKTMRDTRDIQGNLLPDAERMTKLGEFLRKTSVDELPQLINIIKGDMSFIGPRPLLVSYLDHYTDYQRLRHNVLPGLSGYAQVNGRNAISWADKFELDIFYVKHLSCKLDLKILLLTINKVIFRENISESGQATMTEFVENHQQHDAKE</sequence>
<accession>A0A4R6ZKL8</accession>
<keyword evidence="4" id="KW-0808">Transferase</keyword>
<gene>
    <name evidence="4" type="ORF">DFP96_10761</name>
</gene>
<dbReference type="EMBL" id="SNZK01000007">
    <property type="protein sequence ID" value="TDR52624.1"/>
    <property type="molecule type" value="Genomic_DNA"/>
</dbReference>
<dbReference type="GO" id="GO:0016780">
    <property type="term" value="F:phosphotransferase activity, for other substituted phosphate groups"/>
    <property type="evidence" value="ECO:0007669"/>
    <property type="project" value="TreeGrafter"/>
</dbReference>
<dbReference type="PANTHER" id="PTHR30576">
    <property type="entry name" value="COLANIC BIOSYNTHESIS UDP-GLUCOSE LIPID CARRIER TRANSFERASE"/>
    <property type="match status" value="1"/>
</dbReference>
<keyword evidence="2" id="KW-1133">Transmembrane helix</keyword>
<reference evidence="4 5" key="1">
    <citation type="submission" date="2019-03" db="EMBL/GenBank/DDBJ databases">
        <title>Genomic Encyclopedia of Type Strains, Phase III (KMG-III): the genomes of soil and plant-associated and newly described type strains.</title>
        <authorList>
            <person name="Whitman W."/>
        </authorList>
    </citation>
    <scope>NUCLEOTIDE SEQUENCE [LARGE SCALE GENOMIC DNA]</scope>
    <source>
        <strain evidence="4 5">CECT 7972</strain>
    </source>
</reference>
<evidence type="ECO:0000256" key="2">
    <source>
        <dbReference type="SAM" id="Phobius"/>
    </source>
</evidence>
<evidence type="ECO:0000256" key="1">
    <source>
        <dbReference type="ARBA" id="ARBA00006464"/>
    </source>
</evidence>
<dbReference type="PANTHER" id="PTHR30576:SF8">
    <property type="entry name" value="UNDECAPRENYL-PHOSPHATE GALACTOSE PHOSPHOTRANSFERASE"/>
    <property type="match status" value="1"/>
</dbReference>
<comment type="caution">
    <text evidence="4">The sequence shown here is derived from an EMBL/GenBank/DDBJ whole genome shotgun (WGS) entry which is preliminary data.</text>
</comment>
<dbReference type="Pfam" id="PF02397">
    <property type="entry name" value="Bac_transf"/>
    <property type="match status" value="1"/>
</dbReference>
<comment type="similarity">
    <text evidence="1">Belongs to the bacterial sugar transferase family.</text>
</comment>
<feature type="domain" description="Bacterial sugar transferase" evidence="3">
    <location>
        <begin position="7"/>
        <end position="181"/>
    </location>
</feature>
<dbReference type="InterPro" id="IPR003362">
    <property type="entry name" value="Bact_transf"/>
</dbReference>
<name>A0A4R6ZKL8_9LIST</name>
<evidence type="ECO:0000259" key="3">
    <source>
        <dbReference type="Pfam" id="PF02397"/>
    </source>
</evidence>
<organism evidence="4 5">
    <name type="scientific">Listeria rocourtiae</name>
    <dbReference type="NCBI Taxonomy" id="647910"/>
    <lineage>
        <taxon>Bacteria</taxon>
        <taxon>Bacillati</taxon>
        <taxon>Bacillota</taxon>
        <taxon>Bacilli</taxon>
        <taxon>Bacillales</taxon>
        <taxon>Listeriaceae</taxon>
        <taxon>Listeria</taxon>
    </lineage>
</organism>
<proteinExistence type="inferred from homology"/>
<dbReference type="RefSeq" id="WP_036070651.1">
    <property type="nucleotide sequence ID" value="NZ_JAARQJ010000007.1"/>
</dbReference>
<feature type="transmembrane region" description="Helical" evidence="2">
    <location>
        <begin position="12"/>
        <end position="33"/>
    </location>
</feature>
<dbReference type="STRING" id="1265846.PROCOU_07428"/>
<keyword evidence="5" id="KW-1185">Reference proteome</keyword>